<dbReference type="GO" id="GO:0006412">
    <property type="term" value="P:translation"/>
    <property type="evidence" value="ECO:0007669"/>
    <property type="project" value="InterPro"/>
</dbReference>
<protein>
    <submittedName>
        <fullName evidence="4">LSU ribosomal protein L37AE</fullName>
    </submittedName>
</protein>
<organism evidence="4 5">
    <name type="scientific">Giardia duodenalis assemblage B</name>
    <dbReference type="NCBI Taxonomy" id="1394984"/>
    <lineage>
        <taxon>Eukaryota</taxon>
        <taxon>Metamonada</taxon>
        <taxon>Diplomonadida</taxon>
        <taxon>Hexamitidae</taxon>
        <taxon>Giardiinae</taxon>
        <taxon>Giardia</taxon>
    </lineage>
</organism>
<evidence type="ECO:0000313" key="4">
    <source>
        <dbReference type="EMBL" id="KWX14018.1"/>
    </source>
</evidence>
<dbReference type="NCBIfam" id="NF003058">
    <property type="entry name" value="PRK03976.1"/>
    <property type="match status" value="1"/>
</dbReference>
<dbReference type="GO" id="GO:0003735">
    <property type="term" value="F:structural constituent of ribosome"/>
    <property type="evidence" value="ECO:0007669"/>
    <property type="project" value="InterPro"/>
</dbReference>
<dbReference type="PANTHER" id="PTHR48129">
    <property type="entry name" value="60S RIBOSOMAL PROTEIN L37A"/>
    <property type="match status" value="1"/>
</dbReference>
<dbReference type="PANTHER" id="PTHR48129:SF1">
    <property type="entry name" value="LARGE RIBOSOMAL SUBUNIT PROTEIN EL43"/>
    <property type="match status" value="1"/>
</dbReference>
<dbReference type="HAMAP" id="MF_00327">
    <property type="entry name" value="Ribosomal_eL43"/>
    <property type="match status" value="1"/>
</dbReference>
<dbReference type="EMBL" id="JXTI01000047">
    <property type="protein sequence ID" value="KWX14018.1"/>
    <property type="molecule type" value="Genomic_DNA"/>
</dbReference>
<dbReference type="Gene3D" id="2.20.25.30">
    <property type="match status" value="1"/>
</dbReference>
<name>A0A132NVC1_GIAIN</name>
<dbReference type="NCBIfam" id="TIGR00280">
    <property type="entry name" value="eL43_euk_arch"/>
    <property type="match status" value="1"/>
</dbReference>
<proteinExistence type="inferred from homology"/>
<dbReference type="GO" id="GO:1990904">
    <property type="term" value="C:ribonucleoprotein complex"/>
    <property type="evidence" value="ECO:0007669"/>
    <property type="project" value="UniProtKB-KW"/>
</dbReference>
<keyword evidence="2 4" id="KW-0689">Ribosomal protein</keyword>
<reference evidence="4 5" key="1">
    <citation type="journal article" date="2015" name="Mol. Biochem. Parasitol.">
        <title>Identification of polymorphic genes for use in assemblage B genotyping assays through comparative genomics of multiple assemblage B Giardia duodenalis isolates.</title>
        <authorList>
            <person name="Wielinga C."/>
            <person name="Thompson R.C."/>
            <person name="Monis P."/>
            <person name="Ryan U."/>
        </authorList>
    </citation>
    <scope>NUCLEOTIDE SEQUENCE [LARGE SCALE GENOMIC DNA]</scope>
    <source>
        <strain evidence="4 5">BAH15c1</strain>
    </source>
</reference>
<comment type="caution">
    <text evidence="4">The sequence shown here is derived from an EMBL/GenBank/DDBJ whole genome shotgun (WGS) entry which is preliminary data.</text>
</comment>
<dbReference type="InterPro" id="IPR011332">
    <property type="entry name" value="Ribosomal_zn-bd"/>
</dbReference>
<dbReference type="OrthoDB" id="10258345at2759"/>
<dbReference type="SUPFAM" id="SSF57829">
    <property type="entry name" value="Zn-binding ribosomal proteins"/>
    <property type="match status" value="1"/>
</dbReference>
<comment type="similarity">
    <text evidence="1">Belongs to the eukaryotic ribosomal protein eL43 family.</text>
</comment>
<dbReference type="InterPro" id="IPR011331">
    <property type="entry name" value="Ribosomal_eL37/eL43"/>
</dbReference>
<gene>
    <name evidence="4" type="ORF">QR46_1994</name>
</gene>
<evidence type="ECO:0000256" key="2">
    <source>
        <dbReference type="ARBA" id="ARBA00022980"/>
    </source>
</evidence>
<dbReference type="VEuPathDB" id="GiardiaDB:QR46_1994"/>
<dbReference type="AlphaFoldDB" id="A0A132NVC1"/>
<evidence type="ECO:0000313" key="5">
    <source>
        <dbReference type="Proteomes" id="UP000070089"/>
    </source>
</evidence>
<dbReference type="InterPro" id="IPR050522">
    <property type="entry name" value="Ribosomal_protein_eL43"/>
</dbReference>
<dbReference type="InterPro" id="IPR002674">
    <property type="entry name" value="Ribosomal_eL43"/>
</dbReference>
<accession>A0A132NVC1</accession>
<evidence type="ECO:0000256" key="1">
    <source>
        <dbReference type="ARBA" id="ARBA00008672"/>
    </source>
</evidence>
<sequence length="94" mass="10512">MAKRTKKVGLTGKYGTRYGRAARKQLLKIETSQKARYTCPFCAKDKVRRTACGIWTCRSCSKTMAGGAYSLHTEPANAARATIRRLRLAREDAQ</sequence>
<dbReference type="GO" id="GO:0005840">
    <property type="term" value="C:ribosome"/>
    <property type="evidence" value="ECO:0007669"/>
    <property type="project" value="UniProtKB-KW"/>
</dbReference>
<keyword evidence="3" id="KW-0687">Ribonucleoprotein</keyword>
<evidence type="ECO:0000256" key="3">
    <source>
        <dbReference type="ARBA" id="ARBA00023274"/>
    </source>
</evidence>
<dbReference type="Proteomes" id="UP000070089">
    <property type="component" value="Unassembled WGS sequence"/>
</dbReference>
<dbReference type="Pfam" id="PF01780">
    <property type="entry name" value="Ribosomal_L37ae"/>
    <property type="match status" value="1"/>
</dbReference>